<gene>
    <name evidence="2" type="ORF">SAMN05216382_1497</name>
</gene>
<comment type="similarity">
    <text evidence="1">Belongs to the BolA/IbaG family.</text>
</comment>
<protein>
    <submittedName>
        <fullName evidence="2">BolA protein</fullName>
    </submittedName>
</protein>
<dbReference type="SUPFAM" id="SSF82657">
    <property type="entry name" value="BolA-like"/>
    <property type="match status" value="1"/>
</dbReference>
<evidence type="ECO:0000313" key="2">
    <source>
        <dbReference type="EMBL" id="SEL10656.1"/>
    </source>
</evidence>
<dbReference type="Pfam" id="PF01722">
    <property type="entry name" value="BolA"/>
    <property type="match status" value="1"/>
</dbReference>
<dbReference type="InterPro" id="IPR036065">
    <property type="entry name" value="BolA-like_sf"/>
</dbReference>
<reference evidence="3" key="1">
    <citation type="submission" date="2016-10" db="EMBL/GenBank/DDBJ databases">
        <authorList>
            <person name="Varghese N."/>
            <person name="Submissions S."/>
        </authorList>
    </citation>
    <scope>NUCLEOTIDE SEQUENCE [LARGE SCALE GENOMIC DNA]</scope>
    <source>
        <strain evidence="3">JS21-1</strain>
    </source>
</reference>
<dbReference type="Proteomes" id="UP000199214">
    <property type="component" value="Unassembled WGS sequence"/>
</dbReference>
<dbReference type="PANTHER" id="PTHR46230">
    <property type="match status" value="1"/>
</dbReference>
<organism evidence="2 3">
    <name type="scientific">Sphingomonas palmae</name>
    <dbReference type="NCBI Taxonomy" id="1855283"/>
    <lineage>
        <taxon>Bacteria</taxon>
        <taxon>Pseudomonadati</taxon>
        <taxon>Pseudomonadota</taxon>
        <taxon>Alphaproteobacteria</taxon>
        <taxon>Sphingomonadales</taxon>
        <taxon>Sphingomonadaceae</taxon>
        <taxon>Sphingomonas</taxon>
    </lineage>
</organism>
<accession>A0A1H7MHA5</accession>
<proteinExistence type="inferred from homology"/>
<evidence type="ECO:0000313" key="3">
    <source>
        <dbReference type="Proteomes" id="UP000199214"/>
    </source>
</evidence>
<keyword evidence="3" id="KW-1185">Reference proteome</keyword>
<dbReference type="AlphaFoldDB" id="A0A1H7MHA5"/>
<dbReference type="InterPro" id="IPR002634">
    <property type="entry name" value="BolA"/>
</dbReference>
<dbReference type="STRING" id="1855283.SAMN05216382_1497"/>
<dbReference type="GO" id="GO:0016226">
    <property type="term" value="P:iron-sulfur cluster assembly"/>
    <property type="evidence" value="ECO:0007669"/>
    <property type="project" value="TreeGrafter"/>
</dbReference>
<evidence type="ECO:0000256" key="1">
    <source>
        <dbReference type="RuleBase" id="RU003860"/>
    </source>
</evidence>
<dbReference type="EMBL" id="FNZZ01000002">
    <property type="protein sequence ID" value="SEL10656.1"/>
    <property type="molecule type" value="Genomic_DNA"/>
</dbReference>
<dbReference type="Gene3D" id="3.30.300.90">
    <property type="entry name" value="BolA-like"/>
    <property type="match status" value="1"/>
</dbReference>
<dbReference type="PANTHER" id="PTHR46230:SF7">
    <property type="entry name" value="BOLA-LIKE PROTEIN 1"/>
    <property type="match status" value="1"/>
</dbReference>
<name>A0A1H7MHA5_9SPHN</name>
<sequence length="119" mass="12498">MVEPGAFPAKTAYMGPMTDPATASVTPPGPVERAINERLTAALSPTHLRVINESAQHRGHMGDDGSGESHFRVVIESAAFAGQSRVAQQRLVNRALADLLADHIHALAIEARAPAEAVG</sequence>